<name>A0A6J4KX83_9CHLR</name>
<dbReference type="AlphaFoldDB" id="A0A6J4KX83"/>
<proteinExistence type="predicted"/>
<feature type="non-terminal residue" evidence="1">
    <location>
        <position position="45"/>
    </location>
</feature>
<protein>
    <submittedName>
        <fullName evidence="1">Uncharacterized protein</fullName>
    </submittedName>
</protein>
<dbReference type="EMBL" id="CADCTR010001894">
    <property type="protein sequence ID" value="CAA9318098.1"/>
    <property type="molecule type" value="Genomic_DNA"/>
</dbReference>
<evidence type="ECO:0000313" key="1">
    <source>
        <dbReference type="EMBL" id="CAA9318098.1"/>
    </source>
</evidence>
<reference evidence="1" key="1">
    <citation type="submission" date="2020-02" db="EMBL/GenBank/DDBJ databases">
        <authorList>
            <person name="Meier V. D."/>
        </authorList>
    </citation>
    <scope>NUCLEOTIDE SEQUENCE</scope>
    <source>
        <strain evidence="1">AVDCRST_MAG93</strain>
    </source>
</reference>
<accession>A0A6J4KX83</accession>
<sequence length="45" mass="4921">ATIFERIMEFARRRRDAASYSPGRAARLIRRNGEVPEGGAAACAV</sequence>
<gene>
    <name evidence="1" type="ORF">AVDCRST_MAG93-5609</name>
</gene>
<feature type="non-terminal residue" evidence="1">
    <location>
        <position position="1"/>
    </location>
</feature>
<organism evidence="1">
    <name type="scientific">uncultured Chloroflexia bacterium</name>
    <dbReference type="NCBI Taxonomy" id="1672391"/>
    <lineage>
        <taxon>Bacteria</taxon>
        <taxon>Bacillati</taxon>
        <taxon>Chloroflexota</taxon>
        <taxon>Chloroflexia</taxon>
        <taxon>environmental samples</taxon>
    </lineage>
</organism>